<keyword evidence="3" id="KW-1185">Reference proteome</keyword>
<dbReference type="Proteomes" id="UP000071859">
    <property type="component" value="Unassembled WGS sequence"/>
</dbReference>
<accession>A0A158ECZ2</accession>
<reference evidence="2" key="1">
    <citation type="submission" date="2016-01" db="EMBL/GenBank/DDBJ databases">
        <authorList>
            <person name="Peeters C."/>
        </authorList>
    </citation>
    <scope>NUCLEOTIDE SEQUENCE</scope>
    <source>
        <strain evidence="2">LMG 29321</strain>
    </source>
</reference>
<sequence length="32" mass="3386">MKMVWNGSGAGPQGMKQPGALRRGVRAEASAW</sequence>
<name>A0A158ECZ2_9BURK</name>
<comment type="caution">
    <text evidence="2">The sequence shown here is derived from an EMBL/GenBank/DDBJ whole genome shotgun (WGS) entry which is preliminary data.</text>
</comment>
<organism evidence="2 3">
    <name type="scientific">Caballeronia calidae</name>
    <dbReference type="NCBI Taxonomy" id="1777139"/>
    <lineage>
        <taxon>Bacteria</taxon>
        <taxon>Pseudomonadati</taxon>
        <taxon>Pseudomonadota</taxon>
        <taxon>Betaproteobacteria</taxon>
        <taxon>Burkholderiales</taxon>
        <taxon>Burkholderiaceae</taxon>
        <taxon>Caballeronia</taxon>
    </lineage>
</organism>
<evidence type="ECO:0000256" key="1">
    <source>
        <dbReference type="SAM" id="MobiDB-lite"/>
    </source>
</evidence>
<evidence type="ECO:0000313" key="3">
    <source>
        <dbReference type="Proteomes" id="UP000071859"/>
    </source>
</evidence>
<protein>
    <submittedName>
        <fullName evidence="2">Uncharacterized protein</fullName>
    </submittedName>
</protein>
<dbReference type="AlphaFoldDB" id="A0A158ECZ2"/>
<evidence type="ECO:0000313" key="2">
    <source>
        <dbReference type="EMBL" id="SAL04745.1"/>
    </source>
</evidence>
<dbReference type="EMBL" id="FCOX02000067">
    <property type="protein sequence ID" value="SAL04745.1"/>
    <property type="molecule type" value="Genomic_DNA"/>
</dbReference>
<proteinExistence type="predicted"/>
<feature type="region of interest" description="Disordered" evidence="1">
    <location>
        <begin position="1"/>
        <end position="32"/>
    </location>
</feature>
<gene>
    <name evidence="2" type="ORF">AWB78_07122</name>
</gene>